<accession>A0A1N7QRF7</accession>
<dbReference type="OrthoDB" id="1274195at2"/>
<evidence type="ECO:0000313" key="1">
    <source>
        <dbReference type="EMBL" id="SIT25451.1"/>
    </source>
</evidence>
<dbReference type="RefSeq" id="WP_076554089.1">
    <property type="nucleotide sequence ID" value="NZ_FTOL01000015.1"/>
</dbReference>
<evidence type="ECO:0000313" key="2">
    <source>
        <dbReference type="Proteomes" id="UP000186744"/>
    </source>
</evidence>
<keyword evidence="2" id="KW-1185">Reference proteome</keyword>
<gene>
    <name evidence="1" type="ORF">SAMN05421786_1155</name>
</gene>
<organism evidence="1 2">
    <name type="scientific">Chryseobacterium ureilyticum</name>
    <dbReference type="NCBI Taxonomy" id="373668"/>
    <lineage>
        <taxon>Bacteria</taxon>
        <taxon>Pseudomonadati</taxon>
        <taxon>Bacteroidota</taxon>
        <taxon>Flavobacteriia</taxon>
        <taxon>Flavobacteriales</taxon>
        <taxon>Weeksellaceae</taxon>
        <taxon>Chryseobacterium group</taxon>
        <taxon>Chryseobacterium</taxon>
    </lineage>
</organism>
<reference evidence="2" key="1">
    <citation type="submission" date="2017-01" db="EMBL/GenBank/DDBJ databases">
        <authorList>
            <person name="Varghese N."/>
            <person name="Submissions S."/>
        </authorList>
    </citation>
    <scope>NUCLEOTIDE SEQUENCE [LARGE SCALE GENOMIC DNA]</scope>
    <source>
        <strain evidence="2">DSM 18017</strain>
    </source>
</reference>
<dbReference type="STRING" id="373668.SAMN05421786_1155"/>
<sequence>MGKPTKKRTNYNEDILNVLKDKYGYSLDYIRKSLRGDRTGIMPDLIIKTYKELEIAAKAAVAEKAESLK</sequence>
<protein>
    <submittedName>
        <fullName evidence="1">Uncharacterized protein</fullName>
    </submittedName>
</protein>
<proteinExistence type="predicted"/>
<name>A0A1N7QRF7_9FLAO</name>
<dbReference type="Proteomes" id="UP000186744">
    <property type="component" value="Unassembled WGS sequence"/>
</dbReference>
<dbReference type="AlphaFoldDB" id="A0A1N7QRF7"/>
<dbReference type="EMBL" id="FTOL01000015">
    <property type="protein sequence ID" value="SIT25451.1"/>
    <property type="molecule type" value="Genomic_DNA"/>
</dbReference>